<dbReference type="InterPro" id="IPR056920">
    <property type="entry name" value="PRTase-CE"/>
</dbReference>
<dbReference type="EMBL" id="RHGB01000011">
    <property type="protein sequence ID" value="RNL61880.1"/>
    <property type="molecule type" value="Genomic_DNA"/>
</dbReference>
<comment type="caution">
    <text evidence="2">The sequence shown here is derived from an EMBL/GenBank/DDBJ whole genome shotgun (WGS) entry which is preliminary data.</text>
</comment>
<dbReference type="Proteomes" id="UP000274695">
    <property type="component" value="Unassembled WGS sequence"/>
</dbReference>
<evidence type="ECO:0000313" key="2">
    <source>
        <dbReference type="EMBL" id="RNL61880.1"/>
    </source>
</evidence>
<feature type="domain" description="PRTase-CE" evidence="1">
    <location>
        <begin position="32"/>
        <end position="296"/>
    </location>
</feature>
<evidence type="ECO:0000259" key="1">
    <source>
        <dbReference type="Pfam" id="PF24390"/>
    </source>
</evidence>
<evidence type="ECO:0000313" key="3">
    <source>
        <dbReference type="Proteomes" id="UP000274695"/>
    </source>
</evidence>
<sequence length="297" mass="33425">MRDDILVDVVLERCDALRKSTFWPGGNEIKPEKWLGNFENEDKRIAALLLDRFVFYSESATDHLLTSAWHSILDGGRKSGSKVDPTVLEGSLNNIVFAPVEGETPNPTDSGNFMCRKARQVLGVDEDRIVTTREALECAKGGTTVVFLDDFVGSGDQFISTWTREYNGYSFNSTKLDNGFSAIYVNLITTYMGLERIFDEAPSVVVSPAHVLNSRSTIFGLIEEGVFDKAEITRFLLKYSVNLRPEEDYISDYLPYKNWGYKRLGLLLGFKHSIPDATLPIFWSPGIAGWEPLIERL</sequence>
<dbReference type="RefSeq" id="WP_123182715.1">
    <property type="nucleotide sequence ID" value="NZ_RHGB01000011.1"/>
</dbReference>
<organism evidence="2 3">
    <name type="scientific">Zhongshania marina</name>
    <dbReference type="NCBI Taxonomy" id="2304603"/>
    <lineage>
        <taxon>Bacteria</taxon>
        <taxon>Pseudomonadati</taxon>
        <taxon>Pseudomonadota</taxon>
        <taxon>Gammaproteobacteria</taxon>
        <taxon>Cellvibrionales</taxon>
        <taxon>Spongiibacteraceae</taxon>
        <taxon>Zhongshania</taxon>
    </lineage>
</organism>
<keyword evidence="3" id="KW-1185">Reference proteome</keyword>
<name>A0ABX9W1S2_9GAMM</name>
<accession>A0ABX9W1S2</accession>
<dbReference type="Pfam" id="PF24390">
    <property type="entry name" value="PRTase-CE"/>
    <property type="match status" value="1"/>
</dbReference>
<protein>
    <recommendedName>
        <fullName evidence="1">PRTase-CE domain-containing protein</fullName>
    </recommendedName>
</protein>
<reference evidence="2 3" key="1">
    <citation type="submission" date="2018-10" db="EMBL/GenBank/DDBJ databases">
        <title>Draft genome sequence of Zhongshania sp. DSW25-10.</title>
        <authorList>
            <person name="Oh J."/>
        </authorList>
    </citation>
    <scope>NUCLEOTIDE SEQUENCE [LARGE SCALE GENOMIC DNA]</scope>
    <source>
        <strain evidence="2 3">DSW25-10</strain>
    </source>
</reference>
<proteinExistence type="predicted"/>
<gene>
    <name evidence="2" type="ORF">D0911_11430</name>
</gene>